<dbReference type="RefSeq" id="WP_132411404.1">
    <property type="nucleotide sequence ID" value="NZ_SMKA01000152.1"/>
</dbReference>
<sequence length="192" mass="20540">MTTEPLATAGTVIVRPALVGDADAMARVFVDSFRAGHRGQVPENVLQSRTYESSAAAWRRDLTAPSPGEYISVATIGGEVVGLAMVGPPHPWADDDTARGEVPTAECWALYVDPSRQREGIGRLLIGDFSRHLAGQGIRRLLVGVLTANAPARAFYESLGAALIGSRLNLDEGQTFPESVYAWPDLPTKVLD</sequence>
<dbReference type="CDD" id="cd04301">
    <property type="entry name" value="NAT_SF"/>
    <property type="match status" value="1"/>
</dbReference>
<keyword evidence="5" id="KW-1185">Reference proteome</keyword>
<reference evidence="4 5" key="1">
    <citation type="submission" date="2019-03" db="EMBL/GenBank/DDBJ databases">
        <title>Draft genome sequences of novel Actinobacteria.</title>
        <authorList>
            <person name="Sahin N."/>
            <person name="Ay H."/>
            <person name="Saygin H."/>
        </authorList>
    </citation>
    <scope>NUCLEOTIDE SEQUENCE [LARGE SCALE GENOMIC DNA]</scope>
    <source>
        <strain evidence="4 5">JCM 30547</strain>
    </source>
</reference>
<dbReference type="Gene3D" id="3.40.630.30">
    <property type="match status" value="1"/>
</dbReference>
<evidence type="ECO:0000256" key="1">
    <source>
        <dbReference type="ARBA" id="ARBA00022679"/>
    </source>
</evidence>
<gene>
    <name evidence="4" type="ORF">E1261_27315</name>
</gene>
<organism evidence="4 5">
    <name type="scientific">Kribbella albertanoniae</name>
    <dbReference type="NCBI Taxonomy" id="1266829"/>
    <lineage>
        <taxon>Bacteria</taxon>
        <taxon>Bacillati</taxon>
        <taxon>Actinomycetota</taxon>
        <taxon>Actinomycetes</taxon>
        <taxon>Propionibacteriales</taxon>
        <taxon>Kribbellaceae</taxon>
        <taxon>Kribbella</taxon>
    </lineage>
</organism>
<feature type="domain" description="N-acetyltransferase" evidence="3">
    <location>
        <begin position="12"/>
        <end position="187"/>
    </location>
</feature>
<dbReference type="AlphaFoldDB" id="A0A4R4PP16"/>
<dbReference type="InterPro" id="IPR050832">
    <property type="entry name" value="Bact_Acetyltransf"/>
</dbReference>
<name>A0A4R4PP16_9ACTN</name>
<dbReference type="OrthoDB" id="529907at2"/>
<evidence type="ECO:0000259" key="3">
    <source>
        <dbReference type="PROSITE" id="PS51186"/>
    </source>
</evidence>
<keyword evidence="1 4" id="KW-0808">Transferase</keyword>
<dbReference type="InterPro" id="IPR000182">
    <property type="entry name" value="GNAT_dom"/>
</dbReference>
<dbReference type="EMBL" id="SMKA01000152">
    <property type="protein sequence ID" value="TDC23960.1"/>
    <property type="molecule type" value="Genomic_DNA"/>
</dbReference>
<keyword evidence="2" id="KW-0012">Acyltransferase</keyword>
<dbReference type="Pfam" id="PF00583">
    <property type="entry name" value="Acetyltransf_1"/>
    <property type="match status" value="1"/>
</dbReference>
<dbReference type="SUPFAM" id="SSF55729">
    <property type="entry name" value="Acyl-CoA N-acyltransferases (Nat)"/>
    <property type="match status" value="1"/>
</dbReference>
<dbReference type="Proteomes" id="UP000295075">
    <property type="component" value="Unassembled WGS sequence"/>
</dbReference>
<protein>
    <submittedName>
        <fullName evidence="4">GNAT family N-acetyltransferase</fullName>
    </submittedName>
</protein>
<accession>A0A4R4PP16</accession>
<proteinExistence type="predicted"/>
<evidence type="ECO:0000313" key="5">
    <source>
        <dbReference type="Proteomes" id="UP000295075"/>
    </source>
</evidence>
<comment type="caution">
    <text evidence="4">The sequence shown here is derived from an EMBL/GenBank/DDBJ whole genome shotgun (WGS) entry which is preliminary data.</text>
</comment>
<dbReference type="PANTHER" id="PTHR43877">
    <property type="entry name" value="AMINOALKYLPHOSPHONATE N-ACETYLTRANSFERASE-RELATED-RELATED"/>
    <property type="match status" value="1"/>
</dbReference>
<evidence type="ECO:0000256" key="2">
    <source>
        <dbReference type="ARBA" id="ARBA00023315"/>
    </source>
</evidence>
<dbReference type="PROSITE" id="PS51186">
    <property type="entry name" value="GNAT"/>
    <property type="match status" value="1"/>
</dbReference>
<evidence type="ECO:0000313" key="4">
    <source>
        <dbReference type="EMBL" id="TDC23960.1"/>
    </source>
</evidence>
<dbReference type="InterPro" id="IPR016181">
    <property type="entry name" value="Acyl_CoA_acyltransferase"/>
</dbReference>
<dbReference type="GO" id="GO:0016747">
    <property type="term" value="F:acyltransferase activity, transferring groups other than amino-acyl groups"/>
    <property type="evidence" value="ECO:0007669"/>
    <property type="project" value="InterPro"/>
</dbReference>